<accession>A0A6J5PM60</accession>
<organism evidence="1">
    <name type="scientific">uncultured Caudovirales phage</name>
    <dbReference type="NCBI Taxonomy" id="2100421"/>
    <lineage>
        <taxon>Viruses</taxon>
        <taxon>Duplodnaviria</taxon>
        <taxon>Heunggongvirae</taxon>
        <taxon>Uroviricota</taxon>
        <taxon>Caudoviricetes</taxon>
        <taxon>Peduoviridae</taxon>
        <taxon>Maltschvirus</taxon>
        <taxon>Maltschvirus maltsch</taxon>
    </lineage>
</organism>
<dbReference type="EMBL" id="LR796871">
    <property type="protein sequence ID" value="CAB4172117.1"/>
    <property type="molecule type" value="Genomic_DNA"/>
</dbReference>
<sequence>MTTNQHYDAGHDFAPLTAYLARNPEKAHLPWQYMGHDGGGTFYREREDGNHLKVTATGRLACVHVIVKTDRVSITESDTLRHL</sequence>
<gene>
    <name evidence="1" type="ORF">UFOVP929_46</name>
</gene>
<evidence type="ECO:0000313" key="1">
    <source>
        <dbReference type="EMBL" id="CAB4172117.1"/>
    </source>
</evidence>
<protein>
    <submittedName>
        <fullName evidence="1">Uncharacterized protein</fullName>
    </submittedName>
</protein>
<reference evidence="1" key="1">
    <citation type="submission" date="2020-05" db="EMBL/GenBank/DDBJ databases">
        <authorList>
            <person name="Chiriac C."/>
            <person name="Salcher M."/>
            <person name="Ghai R."/>
            <person name="Kavagutti S V."/>
        </authorList>
    </citation>
    <scope>NUCLEOTIDE SEQUENCE</scope>
</reference>
<proteinExistence type="predicted"/>
<name>A0A6J5PM60_9CAUD</name>